<feature type="domain" description="EGF-like" evidence="8">
    <location>
        <begin position="1154"/>
        <end position="1193"/>
    </location>
</feature>
<dbReference type="SMART" id="SM00032">
    <property type="entry name" value="CCP"/>
    <property type="match status" value="16"/>
</dbReference>
<evidence type="ECO:0000256" key="5">
    <source>
        <dbReference type="PROSITE-ProRule" id="PRU00076"/>
    </source>
</evidence>
<dbReference type="CDD" id="cd00055">
    <property type="entry name" value="EGF_Lam"/>
    <property type="match status" value="1"/>
</dbReference>
<organism evidence="10 11">
    <name type="scientific">Capsaspora owczarzaki (strain ATCC 30864)</name>
    <dbReference type="NCBI Taxonomy" id="595528"/>
    <lineage>
        <taxon>Eukaryota</taxon>
        <taxon>Filasterea</taxon>
        <taxon>Capsaspora</taxon>
    </lineage>
</organism>
<keyword evidence="4" id="KW-0325">Glycoprotein</keyword>
<feature type="domain" description="Sushi" evidence="9">
    <location>
        <begin position="1035"/>
        <end position="1099"/>
    </location>
</feature>
<sequence>MLKTTRTMRARAACAFIALVLMAGIARAGPGTLRLTFYGVNGNDDCDGWLQKCDFQVQSIFAYTTTSGTTTNKVGLPEKGNDDSPRWNYAFPATVFPTFSGSITFSIDLIENDSGLNGDNDDYGAVTYNVAVTAGAAAKDVTLGGFWYVTNVYINVQFTCSPDYYGNTCDTQCSTNSGNCNNCNSAGACTSCATGYTGTVWPCTLTPNWCTIPGTAVGAGTRNCANTINGVCTTSCNTGYTLSPGTAASTTCLSSRAWSSGNPGVCVVNNNYCTAKAAPANGQMSCTNFFALNSVCSFSCNNVGFTFAGASSLTCNSNTQASGSWSAGTDATCTLITNFCPTLPITNGVTSYSTLDQRLGSVASFTCNTGYTISDASRTATCQTGKTWSNSAPTCTATPGWCAPSAVNPSNGNVLCSASDTISSTCTYSCNNGYDLGGAASTQCQSSRSWSAAPWTTCQPKSPYCLQPPTPQFASASTCTRTIGGTCTFLCNNGYTQTSGDLSLTCASGSVSQGTWNGNSVVCGLKPAYCPTISSIANGAISSYTTTLGSVATFSCQPGFILTGATSTMCSALNAANGQWSNANPTCVYDEAYCPVPATYSHGTASCGATPRRIGTTCTYACDLGYITAPSTPASAICASGATWSSTPAAAPDCVENLAFCPDSQSADAHGSVSCSNSRARGSTCTAQCNAGYQLVGDQTTTCLDSAAWSKPRPACAIIDNYCGAAPIAPNGRTDCTGSGIGTVCTFNCNDGFQRASGAATTACQTNTQWSVATATACTLITNYCPALTAPTNGLIQAGCSRSITSQCSFACSSGFILTGATTIACQGGATWTQPAPTCTAVSNFCASSLVAPADGTMNCAGSAQVGDTCTFSCNVGFALSGQATSTCTSLGSYSSVAPLCLPIEEYCTGNSFPTNVASVSCSRRNTISSTCTYACALGYSIVGGVPASSISCNANNATRGVWSGAVPQCAAVPFCPALATPTNGTMSCSSTNTINSVCTFTCGLGFVMNGGSSTQCTSTGLWSSSVPSCQAIEHYCNAAAILAPEHGSVLCSIRDTVGSSCAFGCDPGYGLSHTNQLQCAAVSSLSGSWSTTAPTCSLLPNYCSTLSSPANGALTCDKGSSLGSVCTTSCMPGFLVSNSSLPLCTVDTTWSSSQPVCAACPSCSGNGVCALDGVTQTAYCICNSGFTGPNCNQCISGRYGPTCAFCPSCQNGGICNDTISGNGFCTCTGSFTGTLCTQCLPGFWGASCSACPACQRGVCSDSVTGSGQCVCQEGASGALCDECAPNYYGPTCTSCPLCYSGTCADGVSGNGTCVCDEGFTGGACDNCVPGHYGVSCTACPACVHGTCRDGMTRDGACVCDANYGGALCDDCIPGRFGASCTACPSCYSGTCNDGLAGDGLCSCPAGFAAGACDTCLSDHYGRNCTACPHCDSPSTCNSGYSGDGSCVCAGGYAGASCQNCASGRYGPTCLPCPACLHGACNETKTGNGQCICSTGFTGANCQLCQSGYFGSSCTACPNCHTGSCDDGISGSGVCSCPSPFTGANCTDCQRGYYLSGASCVACESGNYCVNNIKYTCQPGSYQPSTGQSECSACSIGTAQSASGRTSCSACPNGQFQNLPGQANCTLCESGSFAVSSVGGTASCSKCLPGTFAAGLGNSDCDPCGSGLYQASYGKGTCDLCNPGEVPGNGARSCVPCAPGTNLTVPGAASCSGCPMGYAQPDQGATTCLPCGPGYEARTTGKANCDPCSAGSFSTGLSNTACSVCAADSYQDETGKTSCKSCPGSSSTLGVSGATSVAQCVCAPGYRWDGALSVCSPCEMGSRCVNGIQTACTAGTYQPNTTRSTCEPCPAGSISTSPGAVMCTGCGSSQYQPLPGKTSCQSCPQRSSHSSTHETSVSACVCQVGYSLNTNLLQCVGINCHNPIPTAGMFANCSAGTLFPATCRVSCVAGFDTNYDMPTNTSSISCTVFGNWTRYPLHCSVSDDSNQLVFGPDGQLSVAAIAAIAVVLILVALLLALVLYRKKRYGHVWTDGLSFRGLDPKNVIRIKGGGYIPQAKSSTSILGNKVFLSEDDIKQMPAHIQATLNGNTESGEMYNNPIFEDPQLEDPQTQLEKAMEAGYEPEPFALASGSFSFAGQRFSSIRM</sequence>
<dbReference type="OrthoDB" id="406096at2759"/>
<evidence type="ECO:0000256" key="3">
    <source>
        <dbReference type="ARBA" id="ARBA00023157"/>
    </source>
</evidence>
<feature type="domain" description="Sushi" evidence="9">
    <location>
        <begin position="721"/>
        <end position="780"/>
    </location>
</feature>
<dbReference type="PROSITE" id="PS00022">
    <property type="entry name" value="EGF_1"/>
    <property type="match status" value="7"/>
</dbReference>
<feature type="domain" description="Sushi" evidence="9">
    <location>
        <begin position="338"/>
        <end position="397"/>
    </location>
</feature>
<dbReference type="Gene3D" id="2.10.70.10">
    <property type="entry name" value="Complement Module, domain 1"/>
    <property type="match status" value="14"/>
</dbReference>
<feature type="domain" description="Sushi" evidence="9">
    <location>
        <begin position="463"/>
        <end position="525"/>
    </location>
</feature>
<keyword evidence="3 5" id="KW-1015">Disulfide bond</keyword>
<evidence type="ECO:0000256" key="4">
    <source>
        <dbReference type="ARBA" id="ARBA00023180"/>
    </source>
</evidence>
<feature type="domain" description="Sushi" evidence="9">
    <location>
        <begin position="659"/>
        <end position="718"/>
    </location>
</feature>
<name>E9CAB4_CAPO3</name>
<keyword evidence="1" id="KW-0768">Sushi</keyword>
<feature type="domain" description="Sushi" evidence="9">
    <location>
        <begin position="974"/>
        <end position="1032"/>
    </location>
</feature>
<reference evidence="11" key="1">
    <citation type="submission" date="2011-02" db="EMBL/GenBank/DDBJ databases">
        <title>The Genome Sequence of Capsaspora owczarzaki ATCC 30864.</title>
        <authorList>
            <person name="Russ C."/>
            <person name="Cuomo C."/>
            <person name="Burger G."/>
            <person name="Gray M.W."/>
            <person name="Holland P.W.H."/>
            <person name="King N."/>
            <person name="Lang F.B.F."/>
            <person name="Roger A.J."/>
            <person name="Ruiz-Trillo I."/>
            <person name="Young S.K."/>
            <person name="Zeng Q."/>
            <person name="Gargeya S."/>
            <person name="Alvarado L."/>
            <person name="Berlin A."/>
            <person name="Chapman S.B."/>
            <person name="Chen Z."/>
            <person name="Freedman E."/>
            <person name="Gellesch M."/>
            <person name="Goldberg J."/>
            <person name="Griggs A."/>
            <person name="Gujja S."/>
            <person name="Heilman E."/>
            <person name="Heiman D."/>
            <person name="Howarth C."/>
            <person name="Mehta T."/>
            <person name="Neiman D."/>
            <person name="Pearson M."/>
            <person name="Roberts A."/>
            <person name="Saif S."/>
            <person name="Shea T."/>
            <person name="Shenoy N."/>
            <person name="Sisk P."/>
            <person name="Stolte C."/>
            <person name="Sykes S."/>
            <person name="White J."/>
            <person name="Yandava C."/>
            <person name="Haas B."/>
            <person name="Nusbaum C."/>
            <person name="Birren B."/>
        </authorList>
    </citation>
    <scope>NUCLEOTIDE SEQUENCE</scope>
    <source>
        <strain evidence="11">ATCC 30864</strain>
    </source>
</reference>
<dbReference type="PhylomeDB" id="E9CAB4"/>
<feature type="domain" description="Sushi" evidence="9">
    <location>
        <begin position="783"/>
        <end position="841"/>
    </location>
</feature>
<keyword evidence="11" id="KW-1185">Reference proteome</keyword>
<evidence type="ECO:0000256" key="7">
    <source>
        <dbReference type="SAM" id="SignalP"/>
    </source>
</evidence>
<dbReference type="EMBL" id="KE346367">
    <property type="protein sequence ID" value="KJE94762.1"/>
    <property type="molecule type" value="Genomic_DNA"/>
</dbReference>
<keyword evidence="5" id="KW-0245">EGF-like domain</keyword>
<dbReference type="SMART" id="SM00181">
    <property type="entry name" value="EGF"/>
    <property type="match status" value="12"/>
</dbReference>
<dbReference type="PANTHER" id="PTHR19325">
    <property type="entry name" value="COMPLEMENT COMPONENT-RELATED SUSHI DOMAIN-CONTAINING"/>
    <property type="match status" value="1"/>
</dbReference>
<feature type="domain" description="Sushi" evidence="9">
    <location>
        <begin position="271"/>
        <end position="335"/>
    </location>
</feature>
<dbReference type="SUPFAM" id="SSF57535">
    <property type="entry name" value="Complement control module/SCR domain"/>
    <property type="match status" value="14"/>
</dbReference>
<dbReference type="RefSeq" id="XP_011270496.1">
    <property type="nucleotide sequence ID" value="XM_011272194.1"/>
</dbReference>
<feature type="disulfide bond" evidence="5">
    <location>
        <begin position="1183"/>
        <end position="1192"/>
    </location>
</feature>
<dbReference type="RefSeq" id="XP_004347035.2">
    <property type="nucleotide sequence ID" value="XM_004346985.2"/>
</dbReference>
<dbReference type="eggNOG" id="KOG1836">
    <property type="taxonomic scope" value="Eukaryota"/>
</dbReference>
<keyword evidence="6" id="KW-0472">Membrane</keyword>
<dbReference type="PROSITE" id="PS50026">
    <property type="entry name" value="EGF_3"/>
    <property type="match status" value="2"/>
</dbReference>
<dbReference type="InterPro" id="IPR002049">
    <property type="entry name" value="LE_dom"/>
</dbReference>
<dbReference type="eggNOG" id="KOG1217">
    <property type="taxonomic scope" value="Eukaryota"/>
</dbReference>
<feature type="disulfide bond" evidence="5">
    <location>
        <begin position="1164"/>
        <end position="1181"/>
    </location>
</feature>
<dbReference type="Pfam" id="PF07699">
    <property type="entry name" value="Ephrin_rec_like"/>
    <property type="match status" value="1"/>
</dbReference>
<protein>
    <submittedName>
        <fullName evidence="10">Uncharacterized protein</fullName>
    </submittedName>
</protein>
<dbReference type="InterPro" id="IPR050350">
    <property type="entry name" value="Compl-Cell_Adhes-Reg"/>
</dbReference>
<accession>E9CAB4</accession>
<dbReference type="SMART" id="SM01411">
    <property type="entry name" value="Ephrin_rec_like"/>
    <property type="match status" value="7"/>
</dbReference>
<feature type="transmembrane region" description="Helical" evidence="6">
    <location>
        <begin position="1996"/>
        <end position="2020"/>
    </location>
</feature>
<dbReference type="InterPro" id="IPR009030">
    <property type="entry name" value="Growth_fac_rcpt_cys_sf"/>
</dbReference>
<dbReference type="InterPro" id="IPR035976">
    <property type="entry name" value="Sushi/SCR/CCP_sf"/>
</dbReference>
<dbReference type="Pfam" id="PF00084">
    <property type="entry name" value="Sushi"/>
    <property type="match status" value="13"/>
</dbReference>
<feature type="domain" description="Sushi" evidence="9">
    <location>
        <begin position="400"/>
        <end position="460"/>
    </location>
</feature>
<evidence type="ECO:0000313" key="11">
    <source>
        <dbReference type="Proteomes" id="UP000008743"/>
    </source>
</evidence>
<feature type="domain" description="Sushi" evidence="9">
    <location>
        <begin position="1102"/>
        <end position="1160"/>
    </location>
</feature>
<feature type="chain" id="PRO_5003234135" evidence="7">
    <location>
        <begin position="29"/>
        <end position="2143"/>
    </location>
</feature>
<keyword evidence="6" id="KW-0812">Transmembrane</keyword>
<feature type="domain" description="Sushi" evidence="9">
    <location>
        <begin position="208"/>
        <end position="268"/>
    </location>
</feature>
<feature type="disulfide bond" evidence="5">
    <location>
        <begin position="1228"/>
        <end position="1237"/>
    </location>
</feature>
<evidence type="ECO:0000256" key="1">
    <source>
        <dbReference type="ARBA" id="ARBA00022659"/>
    </source>
</evidence>
<evidence type="ECO:0000259" key="8">
    <source>
        <dbReference type="PROSITE" id="PS50026"/>
    </source>
</evidence>
<keyword evidence="6" id="KW-1133">Transmembrane helix</keyword>
<evidence type="ECO:0000313" key="10">
    <source>
        <dbReference type="EMBL" id="KJE94762.1"/>
    </source>
</evidence>
<feature type="domain" description="Sushi" evidence="9">
    <location>
        <begin position="592"/>
        <end position="656"/>
    </location>
</feature>
<feature type="domain" description="Sushi" evidence="9">
    <location>
        <begin position="899"/>
        <end position="972"/>
    </location>
</feature>
<dbReference type="PROSITE" id="PS01248">
    <property type="entry name" value="EGF_LAM_1"/>
    <property type="match status" value="2"/>
</dbReference>
<dbReference type="Gene3D" id="2.10.50.10">
    <property type="entry name" value="Tumor Necrosis Factor Receptor, subunit A, domain 2"/>
    <property type="match status" value="4"/>
</dbReference>
<evidence type="ECO:0000256" key="6">
    <source>
        <dbReference type="SAM" id="Phobius"/>
    </source>
</evidence>
<dbReference type="PROSITE" id="PS50923">
    <property type="entry name" value="SUSHI"/>
    <property type="match status" value="15"/>
</dbReference>
<dbReference type="SMART" id="SM00180">
    <property type="entry name" value="EGF_Lam"/>
    <property type="match status" value="9"/>
</dbReference>
<proteinExistence type="predicted"/>
<dbReference type="Gene3D" id="2.170.300.10">
    <property type="entry name" value="Tie2 ligand-binding domain superfamily"/>
    <property type="match status" value="2"/>
</dbReference>
<feature type="domain" description="Sushi" evidence="9">
    <location>
        <begin position="528"/>
        <end position="589"/>
    </location>
</feature>
<dbReference type="PANTHER" id="PTHR19325:SF567">
    <property type="entry name" value="SUSHI, VON WILLEBRAND FACTOR TYPE A, EGF AND PENTRAXIN DOMAIN-CONTAINING PROTEIN 1-LIKE"/>
    <property type="match status" value="1"/>
</dbReference>
<dbReference type="InParanoid" id="E9CAB4"/>
<evidence type="ECO:0000256" key="2">
    <source>
        <dbReference type="ARBA" id="ARBA00022737"/>
    </source>
</evidence>
<feature type="domain" description="EGF-like" evidence="8">
    <location>
        <begin position="1200"/>
        <end position="1238"/>
    </location>
</feature>
<comment type="caution">
    <text evidence="5">Lacks conserved residue(s) required for the propagation of feature annotation.</text>
</comment>
<gene>
    <name evidence="10" type="ORF">CAOG_005350</name>
</gene>
<dbReference type="SUPFAM" id="SSF57184">
    <property type="entry name" value="Growth factor receptor domain"/>
    <property type="match status" value="2"/>
</dbReference>
<keyword evidence="7" id="KW-0732">Signal</keyword>
<dbReference type="InterPro" id="IPR000742">
    <property type="entry name" value="EGF"/>
</dbReference>
<evidence type="ECO:0000259" key="9">
    <source>
        <dbReference type="PROSITE" id="PS50923"/>
    </source>
</evidence>
<dbReference type="InterPro" id="IPR000436">
    <property type="entry name" value="Sushi_SCR_CCP_dom"/>
</dbReference>
<dbReference type="CDD" id="cd00033">
    <property type="entry name" value="CCP"/>
    <property type="match status" value="12"/>
</dbReference>
<dbReference type="InterPro" id="IPR011641">
    <property type="entry name" value="Tyr-kin_ephrin_A/B_rcpt-like"/>
</dbReference>
<dbReference type="STRING" id="595528.E9CAB4"/>
<dbReference type="Proteomes" id="UP000008743">
    <property type="component" value="Unassembled WGS sequence"/>
</dbReference>
<feature type="domain" description="Sushi" evidence="9">
    <location>
        <begin position="1918"/>
        <end position="1981"/>
    </location>
</feature>
<keyword evidence="2" id="KW-0677">Repeat</keyword>
<feature type="signal peptide" evidence="7">
    <location>
        <begin position="1"/>
        <end position="28"/>
    </location>
</feature>